<dbReference type="InterPro" id="IPR002891">
    <property type="entry name" value="APS"/>
</dbReference>
<feature type="domain" description="APS kinase" evidence="7">
    <location>
        <begin position="3"/>
        <end position="150"/>
    </location>
</feature>
<keyword evidence="3 6" id="KW-0808">Transferase</keyword>
<keyword evidence="6 8" id="KW-0418">Kinase</keyword>
<accession>A0A9Q5D2U0</accession>
<keyword evidence="4 6" id="KW-0547">Nucleotide-binding</keyword>
<dbReference type="SUPFAM" id="SSF52540">
    <property type="entry name" value="P-loop containing nucleoside triphosphate hydrolases"/>
    <property type="match status" value="1"/>
</dbReference>
<evidence type="ECO:0000256" key="4">
    <source>
        <dbReference type="ARBA" id="ARBA00022741"/>
    </source>
</evidence>
<comment type="similarity">
    <text evidence="6">Belongs to the APS kinase family.</text>
</comment>
<name>A0A9Q5D2U0_CLOBE</name>
<dbReference type="Gene3D" id="3.40.50.300">
    <property type="entry name" value="P-loop containing nucleotide triphosphate hydrolases"/>
    <property type="match status" value="1"/>
</dbReference>
<dbReference type="Proteomes" id="UP000821656">
    <property type="component" value="Unassembled WGS sequence"/>
</dbReference>
<proteinExistence type="inferred from homology"/>
<dbReference type="InterPro" id="IPR027417">
    <property type="entry name" value="P-loop_NTPase"/>
</dbReference>
<evidence type="ECO:0000256" key="6">
    <source>
        <dbReference type="RuleBase" id="RU004347"/>
    </source>
</evidence>
<reference evidence="8" key="1">
    <citation type="submission" date="2020-05" db="EMBL/GenBank/DDBJ databases">
        <title>Genomic insights into acetone-butanol-ethanol (ABE) fermentation by sequencing solventogenic clostridia strains.</title>
        <authorList>
            <person name="Brown S."/>
        </authorList>
    </citation>
    <scope>NUCLEOTIDE SEQUENCE</scope>
    <source>
        <strain evidence="8">DJ126</strain>
    </source>
</reference>
<dbReference type="CDD" id="cd02027">
    <property type="entry name" value="APSK"/>
    <property type="match status" value="1"/>
</dbReference>
<protein>
    <recommendedName>
        <fullName evidence="2 6">Adenylyl-sulfate kinase</fullName>
        <ecNumber evidence="2 6">2.7.1.25</ecNumber>
    </recommendedName>
</protein>
<dbReference type="InterPro" id="IPR059117">
    <property type="entry name" value="APS_kinase_dom"/>
</dbReference>
<dbReference type="GO" id="GO:0010134">
    <property type="term" value="P:sulfate assimilation via adenylyl sulfate reduction"/>
    <property type="evidence" value="ECO:0007669"/>
    <property type="project" value="TreeGrafter"/>
</dbReference>
<evidence type="ECO:0000313" key="8">
    <source>
        <dbReference type="EMBL" id="NRV09842.1"/>
    </source>
</evidence>
<dbReference type="GO" id="GO:0019379">
    <property type="term" value="P:sulfate assimilation, phosphoadenylyl sulfate reduction by phosphoadenylyl-sulfate reductase (thioredoxin)"/>
    <property type="evidence" value="ECO:0007669"/>
    <property type="project" value="TreeGrafter"/>
</dbReference>
<evidence type="ECO:0000259" key="7">
    <source>
        <dbReference type="Pfam" id="PF01583"/>
    </source>
</evidence>
<dbReference type="GO" id="GO:0004781">
    <property type="term" value="F:sulfate adenylyltransferase (ATP) activity"/>
    <property type="evidence" value="ECO:0007669"/>
    <property type="project" value="TreeGrafter"/>
</dbReference>
<dbReference type="PANTHER" id="PTHR42700:SF1">
    <property type="entry name" value="SULFATE ADENYLYLTRANSFERASE"/>
    <property type="match status" value="1"/>
</dbReference>
<comment type="function">
    <text evidence="6">Catalyzes the synthesis of activated sulfate.</text>
</comment>
<dbReference type="EC" id="2.7.1.25" evidence="2 6"/>
<evidence type="ECO:0000256" key="3">
    <source>
        <dbReference type="ARBA" id="ARBA00022679"/>
    </source>
</evidence>
<evidence type="ECO:0000313" key="9">
    <source>
        <dbReference type="Proteomes" id="UP000821656"/>
    </source>
</evidence>
<dbReference type="NCBIfam" id="NF004041">
    <property type="entry name" value="PRK05541.1"/>
    <property type="match status" value="1"/>
</dbReference>
<comment type="pathway">
    <text evidence="6">Sulfur metabolism; hydrogen sulfide biosynthesis; sulfite from sulfate: step 2/3.</text>
</comment>
<organism evidence="8 9">
    <name type="scientific">Clostridium beijerinckii</name>
    <name type="common">Clostridium MP</name>
    <dbReference type="NCBI Taxonomy" id="1520"/>
    <lineage>
        <taxon>Bacteria</taxon>
        <taxon>Bacillati</taxon>
        <taxon>Bacillota</taxon>
        <taxon>Clostridia</taxon>
        <taxon>Eubacteriales</taxon>
        <taxon>Clostridiaceae</taxon>
        <taxon>Clostridium</taxon>
    </lineage>
</organism>
<dbReference type="RefSeq" id="WP_077309172.1">
    <property type="nucleotide sequence ID" value="NZ_CP016090.1"/>
</dbReference>
<evidence type="ECO:0000256" key="5">
    <source>
        <dbReference type="ARBA" id="ARBA00022840"/>
    </source>
</evidence>
<comment type="catalytic activity">
    <reaction evidence="1 6">
        <text>adenosine 5'-phosphosulfate + ATP = 3'-phosphoadenylyl sulfate + ADP + H(+)</text>
        <dbReference type="Rhea" id="RHEA:24152"/>
        <dbReference type="ChEBI" id="CHEBI:15378"/>
        <dbReference type="ChEBI" id="CHEBI:30616"/>
        <dbReference type="ChEBI" id="CHEBI:58243"/>
        <dbReference type="ChEBI" id="CHEBI:58339"/>
        <dbReference type="ChEBI" id="CHEBI:456216"/>
        <dbReference type="EC" id="2.7.1.25"/>
    </reaction>
</comment>
<dbReference type="AlphaFoldDB" id="A0A9Q5D2U0"/>
<dbReference type="EMBL" id="JABSXK010000001">
    <property type="protein sequence ID" value="NRV09842.1"/>
    <property type="molecule type" value="Genomic_DNA"/>
</dbReference>
<dbReference type="GO" id="GO:0005737">
    <property type="term" value="C:cytoplasm"/>
    <property type="evidence" value="ECO:0007669"/>
    <property type="project" value="TreeGrafter"/>
</dbReference>
<evidence type="ECO:0000256" key="2">
    <source>
        <dbReference type="ARBA" id="ARBA00012121"/>
    </source>
</evidence>
<comment type="caution">
    <text evidence="8">The sequence shown here is derived from an EMBL/GenBank/DDBJ whole genome shotgun (WGS) entry which is preliminary data.</text>
</comment>
<gene>
    <name evidence="8" type="ORF">DFH45_002805</name>
</gene>
<dbReference type="InterPro" id="IPR050512">
    <property type="entry name" value="Sulf_AdTrans/APS_kinase"/>
</dbReference>
<dbReference type="NCBIfam" id="TIGR00455">
    <property type="entry name" value="apsK"/>
    <property type="match status" value="1"/>
</dbReference>
<dbReference type="GO" id="GO:0004020">
    <property type="term" value="F:adenylylsulfate kinase activity"/>
    <property type="evidence" value="ECO:0007669"/>
    <property type="project" value="UniProtKB-EC"/>
</dbReference>
<dbReference type="GO" id="GO:0005524">
    <property type="term" value="F:ATP binding"/>
    <property type="evidence" value="ECO:0007669"/>
    <property type="project" value="UniProtKB-KW"/>
</dbReference>
<evidence type="ECO:0000256" key="1">
    <source>
        <dbReference type="ARBA" id="ARBA00001823"/>
    </source>
</evidence>
<sequence length="174" mass="20097">MYKGIVYWITGLSGAGKTTIGKLLYEKLKNEKDNVVFLDGDILREIFGGDLGYSVEDRKKSAMRNSRICKELSEQGIDVVCTTISMFDECRKWNRENIKSYKEIYIKVPMKQLIQRDQKGLYSRALKGQVKNVMGIDIDFEEPKNPNIIILNDGSEEPHKIIDKIIKMIKECQR</sequence>
<dbReference type="PANTHER" id="PTHR42700">
    <property type="entry name" value="SULFATE ADENYLYLTRANSFERASE"/>
    <property type="match status" value="1"/>
</dbReference>
<keyword evidence="5 6" id="KW-0067">ATP-binding</keyword>
<dbReference type="Pfam" id="PF01583">
    <property type="entry name" value="APS_kinase"/>
    <property type="match status" value="1"/>
</dbReference>